<keyword evidence="3" id="KW-0418">Kinase</keyword>
<evidence type="ECO:0000256" key="3">
    <source>
        <dbReference type="ARBA" id="ARBA00022777"/>
    </source>
</evidence>
<comment type="caution">
    <text evidence="7">The sequence shown here is derived from an EMBL/GenBank/DDBJ whole genome shotgun (WGS) entry which is preliminary data.</text>
</comment>
<name>A0A7C4NLZ5_9CREN</name>
<gene>
    <name evidence="7" type="ORF">ENU08_03080</name>
    <name evidence="6" type="ORF">ENU41_06320</name>
</gene>
<reference evidence="7" key="1">
    <citation type="journal article" date="2020" name="mSystems">
        <title>Genome- and Community-Level Interaction Insights into Carbon Utilization and Element Cycling Functions of Hydrothermarchaeota in Hydrothermal Sediment.</title>
        <authorList>
            <person name="Zhou Z."/>
            <person name="Liu Y."/>
            <person name="Xu W."/>
            <person name="Pan J."/>
            <person name="Luo Z.H."/>
            <person name="Li M."/>
        </authorList>
    </citation>
    <scope>NUCLEOTIDE SEQUENCE [LARGE SCALE GENOMIC DNA]</scope>
    <source>
        <strain evidence="7">SpSt-637</strain>
        <strain evidence="6">SpSt-667</strain>
    </source>
</reference>
<dbReference type="CDD" id="cd16400">
    <property type="entry name" value="ParB_Srx_like_nuclease"/>
    <property type="match status" value="1"/>
</dbReference>
<evidence type="ECO:0000256" key="1">
    <source>
        <dbReference type="ARBA" id="ARBA00022679"/>
    </source>
</evidence>
<dbReference type="Gene3D" id="3.90.1530.10">
    <property type="entry name" value="Conserved hypothetical protein from pyrococcus furiosus pfu- 392566-001, ParB domain"/>
    <property type="match status" value="1"/>
</dbReference>
<keyword evidence="1" id="KW-0808">Transferase</keyword>
<accession>A0A7C4NLZ5</accession>
<evidence type="ECO:0000313" key="7">
    <source>
        <dbReference type="EMBL" id="HGQ64206.1"/>
    </source>
</evidence>
<dbReference type="AlphaFoldDB" id="A0A7C4NLZ5"/>
<dbReference type="InterPro" id="IPR003115">
    <property type="entry name" value="ParB_N"/>
</dbReference>
<dbReference type="Gene3D" id="3.30.1760.10">
    <property type="entry name" value="Conserved hypothetical protein from pyrococcus furiosus pfu- 392566-001, domain 2"/>
    <property type="match status" value="1"/>
</dbReference>
<dbReference type="SMART" id="SM00470">
    <property type="entry name" value="ParB"/>
    <property type="match status" value="1"/>
</dbReference>
<dbReference type="InterPro" id="IPR036086">
    <property type="entry name" value="ParB/Sulfiredoxin_sf"/>
</dbReference>
<protein>
    <recommendedName>
        <fullName evidence="5">ParB-like N-terminal domain-containing protein</fullName>
    </recommendedName>
</protein>
<dbReference type="GO" id="GO:0005524">
    <property type="term" value="F:ATP binding"/>
    <property type="evidence" value="ECO:0007669"/>
    <property type="project" value="UniProtKB-KW"/>
</dbReference>
<dbReference type="EMBL" id="DTCK01000039">
    <property type="protein sequence ID" value="HGQ36273.1"/>
    <property type="molecule type" value="Genomic_DNA"/>
</dbReference>
<dbReference type="EMBL" id="DTBD01000022">
    <property type="protein sequence ID" value="HGQ64206.1"/>
    <property type="molecule type" value="Genomic_DNA"/>
</dbReference>
<sequence length="252" mass="28892">MHLLCITRTCSIHALFIDYSIWLNSMNQKVALSKSYLNYLNNTEVVEIKSLLPHEDINSKRLIRTLKAIKFEEGLMKPIIIDSKKGIVIDGHHRLKALMLLGVKYVPVLVADYYKDIVDINSWMYIKSKRKISYRDIILLVESIEALSKRGSNHVIVKLGESTYEIKVDSIDFYFVLKNYINSINKLGLTKRPTNTALCLANDICIAMPKLSVNDIYKLVSKNDVLPPRTTYHITPLKYVKIFYPLKALSGV</sequence>
<dbReference type="InterPro" id="IPR023098">
    <property type="entry name" value="SerK/SbnI_C"/>
</dbReference>
<evidence type="ECO:0000256" key="2">
    <source>
        <dbReference type="ARBA" id="ARBA00022741"/>
    </source>
</evidence>
<feature type="domain" description="ParB-like N-terminal" evidence="5">
    <location>
        <begin position="44"/>
        <end position="126"/>
    </location>
</feature>
<keyword evidence="4" id="KW-0067">ATP-binding</keyword>
<evidence type="ECO:0000313" key="6">
    <source>
        <dbReference type="EMBL" id="HGQ36273.1"/>
    </source>
</evidence>
<keyword evidence="2" id="KW-0547">Nucleotide-binding</keyword>
<proteinExistence type="predicted"/>
<dbReference type="SUPFAM" id="SSF110849">
    <property type="entry name" value="ParB/Sulfiredoxin"/>
    <property type="match status" value="1"/>
</dbReference>
<evidence type="ECO:0000256" key="4">
    <source>
        <dbReference type="ARBA" id="ARBA00022840"/>
    </source>
</evidence>
<organism evidence="7">
    <name type="scientific">Ignisphaera aggregans</name>
    <dbReference type="NCBI Taxonomy" id="334771"/>
    <lineage>
        <taxon>Archaea</taxon>
        <taxon>Thermoproteota</taxon>
        <taxon>Thermoprotei</taxon>
        <taxon>Desulfurococcales</taxon>
        <taxon>Desulfurococcaceae</taxon>
        <taxon>Ignisphaera</taxon>
    </lineage>
</organism>
<dbReference type="GO" id="GO:0016301">
    <property type="term" value="F:kinase activity"/>
    <property type="evidence" value="ECO:0007669"/>
    <property type="project" value="UniProtKB-KW"/>
</dbReference>
<evidence type="ECO:0000259" key="5">
    <source>
        <dbReference type="SMART" id="SM00470"/>
    </source>
</evidence>